<protein>
    <submittedName>
        <fullName evidence="2">Uncharacterized protein</fullName>
    </submittedName>
</protein>
<evidence type="ECO:0000313" key="2">
    <source>
        <dbReference type="EMBL" id="KAJ7309944.1"/>
    </source>
</evidence>
<comment type="caution">
    <text evidence="2">The sequence shown here is derived from an EMBL/GenBank/DDBJ whole genome shotgun (WGS) entry which is preliminary data.</text>
</comment>
<reference evidence="2" key="1">
    <citation type="submission" date="2023-03" db="EMBL/GenBank/DDBJ databases">
        <title>Massive genome expansion in bonnet fungi (Mycena s.s.) driven by repeated elements and novel gene families across ecological guilds.</title>
        <authorList>
            <consortium name="Lawrence Berkeley National Laboratory"/>
            <person name="Harder C.B."/>
            <person name="Miyauchi S."/>
            <person name="Viragh M."/>
            <person name="Kuo A."/>
            <person name="Thoen E."/>
            <person name="Andreopoulos B."/>
            <person name="Lu D."/>
            <person name="Skrede I."/>
            <person name="Drula E."/>
            <person name="Henrissat B."/>
            <person name="Morin E."/>
            <person name="Kohler A."/>
            <person name="Barry K."/>
            <person name="LaButti K."/>
            <person name="Morin E."/>
            <person name="Salamov A."/>
            <person name="Lipzen A."/>
            <person name="Mereny Z."/>
            <person name="Hegedus B."/>
            <person name="Baldrian P."/>
            <person name="Stursova M."/>
            <person name="Weitz H."/>
            <person name="Taylor A."/>
            <person name="Grigoriev I.V."/>
            <person name="Nagy L.G."/>
            <person name="Martin F."/>
            <person name="Kauserud H."/>
        </authorList>
    </citation>
    <scope>NUCLEOTIDE SEQUENCE</scope>
    <source>
        <strain evidence="2">CBHHK002</strain>
    </source>
</reference>
<evidence type="ECO:0000256" key="1">
    <source>
        <dbReference type="SAM" id="MobiDB-lite"/>
    </source>
</evidence>
<accession>A0AAD7EC65</accession>
<dbReference type="Proteomes" id="UP001218218">
    <property type="component" value="Unassembled WGS sequence"/>
</dbReference>
<gene>
    <name evidence="2" type="ORF">DFH08DRAFT_483279</name>
</gene>
<name>A0AAD7EC65_9AGAR</name>
<evidence type="ECO:0000313" key="3">
    <source>
        <dbReference type="Proteomes" id="UP001218218"/>
    </source>
</evidence>
<feature type="compositionally biased region" description="Low complexity" evidence="1">
    <location>
        <begin position="226"/>
        <end position="248"/>
    </location>
</feature>
<proteinExistence type="predicted"/>
<organism evidence="2 3">
    <name type="scientific">Mycena albidolilacea</name>
    <dbReference type="NCBI Taxonomy" id="1033008"/>
    <lineage>
        <taxon>Eukaryota</taxon>
        <taxon>Fungi</taxon>
        <taxon>Dikarya</taxon>
        <taxon>Basidiomycota</taxon>
        <taxon>Agaricomycotina</taxon>
        <taxon>Agaricomycetes</taxon>
        <taxon>Agaricomycetidae</taxon>
        <taxon>Agaricales</taxon>
        <taxon>Marasmiineae</taxon>
        <taxon>Mycenaceae</taxon>
        <taxon>Mycena</taxon>
    </lineage>
</organism>
<sequence length="279" mass="30912">MITYPDTGTHHWSLTHVDVSFDWMRMPSGNDIAVSACPAFPSSTWNTDAPPPYRPVAPHVREGRRSCLSRRTRHHRRADLPLRTRSPSVLVPTAALIPSLSGAAHRRTALPQARSLSGSRLSLGLPKRFQSFLCLHTHPDPLLRPAPLRCAMDLYSHIYPSLDLVLTPPLRVRPVSSCLHPHPDRDPRSSSSYGAPLLLLNHPSYRPSPHTPTPRSARAGPPRHSPSTQRTAARAPRRPSPSGATSPARAPPRNPRRPSCTVPHGQHHRPAYDVPRRVE</sequence>
<feature type="compositionally biased region" description="Basic and acidic residues" evidence="1">
    <location>
        <begin position="270"/>
        <end position="279"/>
    </location>
</feature>
<feature type="region of interest" description="Disordered" evidence="1">
    <location>
        <begin position="50"/>
        <end position="75"/>
    </location>
</feature>
<dbReference type="EMBL" id="JARIHO010000080">
    <property type="protein sequence ID" value="KAJ7309944.1"/>
    <property type="molecule type" value="Genomic_DNA"/>
</dbReference>
<dbReference type="AlphaFoldDB" id="A0AAD7EC65"/>
<keyword evidence="3" id="KW-1185">Reference proteome</keyword>
<feature type="region of interest" description="Disordered" evidence="1">
    <location>
        <begin position="177"/>
        <end position="279"/>
    </location>
</feature>